<dbReference type="InterPro" id="IPR011605">
    <property type="entry name" value="NusB_fam"/>
</dbReference>
<evidence type="ECO:0000256" key="2">
    <source>
        <dbReference type="ARBA" id="ARBA00022814"/>
    </source>
</evidence>
<keyword evidence="4" id="KW-0805">Transcription regulation</keyword>
<proteinExistence type="inferred from homology"/>
<keyword evidence="5" id="KW-0804">Transcription</keyword>
<accession>A0A1F5GB51</accession>
<dbReference type="PANTHER" id="PTHR11078">
    <property type="entry name" value="N UTILIZATION SUBSTANCE PROTEIN B-RELATED"/>
    <property type="match status" value="1"/>
</dbReference>
<gene>
    <name evidence="7" type="ORF">A2693_04425</name>
</gene>
<dbReference type="GO" id="GO:0006353">
    <property type="term" value="P:DNA-templated transcription termination"/>
    <property type="evidence" value="ECO:0007669"/>
    <property type="project" value="InterPro"/>
</dbReference>
<evidence type="ECO:0000313" key="7">
    <source>
        <dbReference type="EMBL" id="OGD89101.1"/>
    </source>
</evidence>
<dbReference type="PANTHER" id="PTHR11078:SF3">
    <property type="entry name" value="ANTITERMINATION NUSB DOMAIN-CONTAINING PROTEIN"/>
    <property type="match status" value="1"/>
</dbReference>
<dbReference type="InterPro" id="IPR035926">
    <property type="entry name" value="NusB-like_sf"/>
</dbReference>
<organism evidence="7 8">
    <name type="scientific">Candidatus Curtissbacteria bacterium RIFCSPHIGHO2_01_FULL_40_12</name>
    <dbReference type="NCBI Taxonomy" id="1797710"/>
    <lineage>
        <taxon>Bacteria</taxon>
        <taxon>Candidatus Curtissiibacteriota</taxon>
    </lineage>
</organism>
<dbReference type="InterPro" id="IPR006027">
    <property type="entry name" value="NusB_RsmB_TIM44"/>
</dbReference>
<evidence type="ECO:0000256" key="5">
    <source>
        <dbReference type="ARBA" id="ARBA00023163"/>
    </source>
</evidence>
<protein>
    <submittedName>
        <fullName evidence="7">Transcription antitermination factor NusB</fullName>
    </submittedName>
</protein>
<comment type="similarity">
    <text evidence="1">Belongs to the NusB family.</text>
</comment>
<evidence type="ECO:0000256" key="3">
    <source>
        <dbReference type="ARBA" id="ARBA00022884"/>
    </source>
</evidence>
<feature type="domain" description="NusB/RsmB/TIM44" evidence="6">
    <location>
        <begin position="36"/>
        <end position="118"/>
    </location>
</feature>
<dbReference type="GO" id="GO:0031564">
    <property type="term" value="P:transcription antitermination"/>
    <property type="evidence" value="ECO:0007669"/>
    <property type="project" value="UniProtKB-KW"/>
</dbReference>
<comment type="caution">
    <text evidence="7">The sequence shown here is derived from an EMBL/GenBank/DDBJ whole genome shotgun (WGS) entry which is preliminary data.</text>
</comment>
<keyword evidence="3" id="KW-0694">RNA-binding</keyword>
<evidence type="ECO:0000259" key="6">
    <source>
        <dbReference type="Pfam" id="PF01029"/>
    </source>
</evidence>
<dbReference type="AlphaFoldDB" id="A0A1F5GB51"/>
<dbReference type="NCBIfam" id="TIGR01951">
    <property type="entry name" value="nusB"/>
    <property type="match status" value="1"/>
</dbReference>
<dbReference type="Proteomes" id="UP000178577">
    <property type="component" value="Unassembled WGS sequence"/>
</dbReference>
<keyword evidence="2" id="KW-0889">Transcription antitermination</keyword>
<dbReference type="Pfam" id="PF01029">
    <property type="entry name" value="NusB"/>
    <property type="match status" value="1"/>
</dbReference>
<reference evidence="7 8" key="1">
    <citation type="journal article" date="2016" name="Nat. Commun.">
        <title>Thousands of microbial genomes shed light on interconnected biogeochemical processes in an aquifer system.</title>
        <authorList>
            <person name="Anantharaman K."/>
            <person name="Brown C.T."/>
            <person name="Hug L.A."/>
            <person name="Sharon I."/>
            <person name="Castelle C.J."/>
            <person name="Probst A.J."/>
            <person name="Thomas B.C."/>
            <person name="Singh A."/>
            <person name="Wilkins M.J."/>
            <person name="Karaoz U."/>
            <person name="Brodie E.L."/>
            <person name="Williams K.H."/>
            <person name="Hubbard S.S."/>
            <person name="Banfield J.F."/>
        </authorList>
    </citation>
    <scope>NUCLEOTIDE SEQUENCE [LARGE SCALE GENOMIC DNA]</scope>
</reference>
<dbReference type="Gene3D" id="1.10.940.10">
    <property type="entry name" value="NusB-like"/>
    <property type="match status" value="1"/>
</dbReference>
<name>A0A1F5GB51_9BACT</name>
<dbReference type="GO" id="GO:0003723">
    <property type="term" value="F:RNA binding"/>
    <property type="evidence" value="ECO:0007669"/>
    <property type="project" value="UniProtKB-KW"/>
</dbReference>
<dbReference type="GO" id="GO:0005829">
    <property type="term" value="C:cytosol"/>
    <property type="evidence" value="ECO:0007669"/>
    <property type="project" value="TreeGrafter"/>
</dbReference>
<evidence type="ECO:0000256" key="4">
    <source>
        <dbReference type="ARBA" id="ARBA00023015"/>
    </source>
</evidence>
<evidence type="ECO:0000313" key="8">
    <source>
        <dbReference type="Proteomes" id="UP000178577"/>
    </source>
</evidence>
<dbReference type="EMBL" id="MFAY01000018">
    <property type="protein sequence ID" value="OGD89101.1"/>
    <property type="molecule type" value="Genomic_DNA"/>
</dbReference>
<evidence type="ECO:0000256" key="1">
    <source>
        <dbReference type="ARBA" id="ARBA00005952"/>
    </source>
</evidence>
<sequence length="127" mass="14412">MRKKSDPRHQRRMQTFKRLFAKNFRPDLKFANGTTAAKIVKKQPVIDELVKKNAPAWPVNQISKVDLAILRLAIWELMYKKPKEPYKVVIDEAIEIAKEYGSDSSGSFVNGVLGAIVKNNLSETLGK</sequence>
<dbReference type="SUPFAM" id="SSF48013">
    <property type="entry name" value="NusB-like"/>
    <property type="match status" value="1"/>
</dbReference>